<keyword evidence="2" id="KW-0472">Membrane</keyword>
<gene>
    <name evidence="4" type="ORF">ACJRO7_004113</name>
</gene>
<dbReference type="AlphaFoldDB" id="A0ABD3IZ23"/>
<proteinExistence type="predicted"/>
<feature type="transmembrane region" description="Helical" evidence="2">
    <location>
        <begin position="45"/>
        <end position="67"/>
    </location>
</feature>
<feature type="transmembrane region" description="Helical" evidence="2">
    <location>
        <begin position="301"/>
        <end position="321"/>
    </location>
</feature>
<comment type="caution">
    <text evidence="4">The sequence shown here is derived from an EMBL/GenBank/DDBJ whole genome shotgun (WGS) entry which is preliminary data.</text>
</comment>
<reference evidence="4 5" key="1">
    <citation type="submission" date="2024-11" db="EMBL/GenBank/DDBJ databases">
        <title>Chromosome-level genome assembly of Eucalyptus globulus Labill. provides insights into its genome evolution.</title>
        <authorList>
            <person name="Li X."/>
        </authorList>
    </citation>
    <scope>NUCLEOTIDE SEQUENCE [LARGE SCALE GENOMIC DNA]</scope>
    <source>
        <strain evidence="4">CL2024</strain>
        <tissue evidence="4">Fresh tender leaves</tissue>
    </source>
</reference>
<feature type="domain" description="DUF4220" evidence="3">
    <location>
        <begin position="50"/>
        <end position="406"/>
    </location>
</feature>
<feature type="transmembrane region" description="Helical" evidence="2">
    <location>
        <begin position="14"/>
        <end position="33"/>
    </location>
</feature>
<evidence type="ECO:0000259" key="3">
    <source>
        <dbReference type="Pfam" id="PF13968"/>
    </source>
</evidence>
<dbReference type="InterPro" id="IPR007658">
    <property type="entry name" value="DUF594"/>
</dbReference>
<dbReference type="EMBL" id="JBJKBG010000010">
    <property type="protein sequence ID" value="KAL3719110.1"/>
    <property type="molecule type" value="Genomic_DNA"/>
</dbReference>
<evidence type="ECO:0000313" key="4">
    <source>
        <dbReference type="EMBL" id="KAL3719110.1"/>
    </source>
</evidence>
<keyword evidence="2" id="KW-0812">Transmembrane</keyword>
<feature type="transmembrane region" description="Helical" evidence="2">
    <location>
        <begin position="333"/>
        <end position="354"/>
    </location>
</feature>
<organism evidence="4 5">
    <name type="scientific">Eucalyptus globulus</name>
    <name type="common">Tasmanian blue gum</name>
    <dbReference type="NCBI Taxonomy" id="34317"/>
    <lineage>
        <taxon>Eukaryota</taxon>
        <taxon>Viridiplantae</taxon>
        <taxon>Streptophyta</taxon>
        <taxon>Embryophyta</taxon>
        <taxon>Tracheophyta</taxon>
        <taxon>Spermatophyta</taxon>
        <taxon>Magnoliopsida</taxon>
        <taxon>eudicotyledons</taxon>
        <taxon>Gunneridae</taxon>
        <taxon>Pentapetalae</taxon>
        <taxon>rosids</taxon>
        <taxon>malvids</taxon>
        <taxon>Myrtales</taxon>
        <taxon>Myrtaceae</taxon>
        <taxon>Myrtoideae</taxon>
        <taxon>Eucalypteae</taxon>
        <taxon>Eucalyptus</taxon>
    </lineage>
</organism>
<feature type="transmembrane region" description="Helical" evidence="2">
    <location>
        <begin position="87"/>
        <end position="110"/>
    </location>
</feature>
<dbReference type="Pfam" id="PF04578">
    <property type="entry name" value="DUF594"/>
    <property type="match status" value="1"/>
</dbReference>
<evidence type="ECO:0000256" key="2">
    <source>
        <dbReference type="SAM" id="Phobius"/>
    </source>
</evidence>
<dbReference type="Proteomes" id="UP001634007">
    <property type="component" value="Unassembled WGS sequence"/>
</dbReference>
<dbReference type="Pfam" id="PF13968">
    <property type="entry name" value="DUF4220"/>
    <property type="match status" value="1"/>
</dbReference>
<keyword evidence="2" id="KW-1133">Transmembrane helix</keyword>
<sequence length="689" mass="78902">MEIFIVAKKLWMKLNLRGMIVVSLSLQVALIFLAPIRKRSSRRGIILLTWSAYLVADWIADYAFGLISKAQITAGTSNSEAAAYADLLAFWAPFLLLHLGGPDTITAFVLEDNELWRRHLLRLGVAGYVFYQSLTSNKLIGPTILMFIGGLIKYIERTYALWLGSFSKFPDSLLASDDAGPNYAKLMEEYSSKKEANIPASIKMTPEPEMESPGDEAKSRKAKGPTTLDDREVIKEAFNYFSTYKGLLVDLIFSFRQRNETMKFFRSRTFEDAFRVIETELNFFYDVLYTKAAVIHYLTGYIFRAISICSVIIAFALFHVLDKHGFHEYDIRITYALLHGAIGLEFVALSMLICSDWTIAFLGRYEEYRIGKTVIEFLVKLKSKSSSMPIFYSRWSKSIFQYNLIDSQLRRLPKWIEKPLHHISLKEFFNDLKSGRQEPYTDELGKLIFDVLIQMSYAVGDSDSIKKMCATRGKWALEKKEDCKDLLSFVSEVDYGESLLLWHIATELCYNKDEDTNFYSKTRKKTSKILSDYMLYLMIKQPNMMSTVAGIGQIRFRDTCAEMHKFNSEKFFAGSKTMESVCQSLLVVPTDVKPADVKGDRSKSVLFDACILAKELDKFEETKWEIVSEVWVELLAYAAIHCRPYNHAQQLSKGGELLTLIWLLTVHLGLSKQFQIVEGHARAKLLVEK</sequence>
<protein>
    <recommendedName>
        <fullName evidence="3">DUF4220 domain-containing protein</fullName>
    </recommendedName>
</protein>
<accession>A0ABD3IZ23</accession>
<evidence type="ECO:0000313" key="5">
    <source>
        <dbReference type="Proteomes" id="UP001634007"/>
    </source>
</evidence>
<evidence type="ECO:0000256" key="1">
    <source>
        <dbReference type="SAM" id="MobiDB-lite"/>
    </source>
</evidence>
<dbReference type="PANTHER" id="PTHR31325">
    <property type="entry name" value="OS01G0798800 PROTEIN-RELATED"/>
    <property type="match status" value="1"/>
</dbReference>
<dbReference type="InterPro" id="IPR025315">
    <property type="entry name" value="DUF4220"/>
</dbReference>
<feature type="region of interest" description="Disordered" evidence="1">
    <location>
        <begin position="201"/>
        <end position="225"/>
    </location>
</feature>
<keyword evidence="5" id="KW-1185">Reference proteome</keyword>
<name>A0ABD3IZ23_EUCGL</name>